<dbReference type="EMBL" id="VZAD01000091">
    <property type="protein sequence ID" value="MQP12633.1"/>
    <property type="molecule type" value="Genomic_DNA"/>
</dbReference>
<reference evidence="2 3" key="1">
    <citation type="submission" date="2019-09" db="EMBL/GenBank/DDBJ databases">
        <title>Distinct polysaccharide growth profiles of human intestinal Prevotella copri isolates.</title>
        <authorList>
            <person name="Fehlner-Peach H."/>
            <person name="Magnabosco C."/>
            <person name="Raghavan V."/>
            <person name="Scher J.U."/>
            <person name="Tett A."/>
            <person name="Cox L.M."/>
            <person name="Gottsegen C."/>
            <person name="Watters A."/>
            <person name="Wiltshire- Gordon J.D."/>
            <person name="Segata N."/>
            <person name="Bonneau R."/>
            <person name="Littman D.R."/>
        </authorList>
    </citation>
    <scope>NUCLEOTIDE SEQUENCE [LARGE SCALE GENOMIC DNA]</scope>
    <source>
        <strain evidence="3">iAQ1173</strain>
    </source>
</reference>
<organism evidence="2 3">
    <name type="scientific">Segatella copri</name>
    <dbReference type="NCBI Taxonomy" id="165179"/>
    <lineage>
        <taxon>Bacteria</taxon>
        <taxon>Pseudomonadati</taxon>
        <taxon>Bacteroidota</taxon>
        <taxon>Bacteroidia</taxon>
        <taxon>Bacteroidales</taxon>
        <taxon>Prevotellaceae</taxon>
        <taxon>Segatella</taxon>
    </lineage>
</organism>
<dbReference type="RefSeq" id="WP_158464216.1">
    <property type="nucleotide sequence ID" value="NZ_VZAD01000091.1"/>
</dbReference>
<keyword evidence="3" id="KW-1185">Reference proteome</keyword>
<evidence type="ECO:0000313" key="3">
    <source>
        <dbReference type="Proteomes" id="UP000384372"/>
    </source>
</evidence>
<sequence length="217" mass="25103">MSYKVLFIDEESIQHDDFKEHFEENWPEAECECVFPARTIEEMLELLEKTHPDAVIVDYQLNDKKVDISYNVGYNGVELLNAIHNQLADFPCFVITSYDGEAVVDSDDVNLIYVKKVLRFSSADGEKVSFAQRVKSQIDKYRMRIDNARKELSILIEKREKGNATVQDEERIVELDTFLEKTYGKEDAVPSELKHMSNLEKLNTLIDKVDCLINKLS</sequence>
<gene>
    <name evidence="2" type="ORF">F7D20_11870</name>
</gene>
<dbReference type="AlphaFoldDB" id="A0A6A7WDR7"/>
<proteinExistence type="predicted"/>
<keyword evidence="1" id="KW-0175">Coiled coil</keyword>
<dbReference type="SUPFAM" id="SSF52172">
    <property type="entry name" value="CheY-like"/>
    <property type="match status" value="1"/>
</dbReference>
<feature type="coiled-coil region" evidence="1">
    <location>
        <begin position="131"/>
        <end position="158"/>
    </location>
</feature>
<name>A0A6A7WDR7_9BACT</name>
<dbReference type="OrthoDB" id="1437983at2"/>
<protein>
    <submittedName>
        <fullName evidence="2">Response regulator transcription factor</fullName>
    </submittedName>
</protein>
<accession>A0A6A7WDR7</accession>
<evidence type="ECO:0000313" key="2">
    <source>
        <dbReference type="EMBL" id="MQP12633.1"/>
    </source>
</evidence>
<dbReference type="Proteomes" id="UP000384372">
    <property type="component" value="Unassembled WGS sequence"/>
</dbReference>
<comment type="caution">
    <text evidence="2">The sequence shown here is derived from an EMBL/GenBank/DDBJ whole genome shotgun (WGS) entry which is preliminary data.</text>
</comment>
<evidence type="ECO:0000256" key="1">
    <source>
        <dbReference type="SAM" id="Coils"/>
    </source>
</evidence>
<dbReference type="InterPro" id="IPR011006">
    <property type="entry name" value="CheY-like_superfamily"/>
</dbReference>
<dbReference type="Gene3D" id="3.40.50.2300">
    <property type="match status" value="1"/>
</dbReference>